<protein>
    <submittedName>
        <fullName evidence="1">Uncharacterized protein</fullName>
    </submittedName>
</protein>
<dbReference type="AlphaFoldDB" id="A0A7J7GDU2"/>
<dbReference type="EMBL" id="JACBKZ010000011">
    <property type="protein sequence ID" value="KAF5938707.1"/>
    <property type="molecule type" value="Genomic_DNA"/>
</dbReference>
<dbReference type="Proteomes" id="UP000593564">
    <property type="component" value="Unassembled WGS sequence"/>
</dbReference>
<evidence type="ECO:0000313" key="2">
    <source>
        <dbReference type="Proteomes" id="UP000593564"/>
    </source>
</evidence>
<accession>A0A7J7GDU2</accession>
<proteinExistence type="predicted"/>
<sequence length="68" mass="7739">MLVATSAIVEVVLEKMVYGCMLIEECLKIFLILGSFEEDGLWMHVNQAKELAIYRGSVDKRIINFIGF</sequence>
<reference evidence="1 2" key="2">
    <citation type="submission" date="2020-07" db="EMBL/GenBank/DDBJ databases">
        <title>Genome assembly of wild tea tree DASZ reveals pedigree and selection history of tea varieties.</title>
        <authorList>
            <person name="Zhang W."/>
        </authorList>
    </citation>
    <scope>NUCLEOTIDE SEQUENCE [LARGE SCALE GENOMIC DNA]</scope>
    <source>
        <strain evidence="2">cv. G240</strain>
        <tissue evidence="1">Leaf</tissue>
    </source>
</reference>
<comment type="caution">
    <text evidence="1">The sequence shown here is derived from an EMBL/GenBank/DDBJ whole genome shotgun (WGS) entry which is preliminary data.</text>
</comment>
<evidence type="ECO:0000313" key="1">
    <source>
        <dbReference type="EMBL" id="KAF5938707.1"/>
    </source>
</evidence>
<gene>
    <name evidence="1" type="ORF">HYC85_022966</name>
</gene>
<name>A0A7J7GDU2_CAMSI</name>
<organism evidence="1 2">
    <name type="scientific">Camellia sinensis</name>
    <name type="common">Tea plant</name>
    <name type="synonym">Thea sinensis</name>
    <dbReference type="NCBI Taxonomy" id="4442"/>
    <lineage>
        <taxon>Eukaryota</taxon>
        <taxon>Viridiplantae</taxon>
        <taxon>Streptophyta</taxon>
        <taxon>Embryophyta</taxon>
        <taxon>Tracheophyta</taxon>
        <taxon>Spermatophyta</taxon>
        <taxon>Magnoliopsida</taxon>
        <taxon>eudicotyledons</taxon>
        <taxon>Gunneridae</taxon>
        <taxon>Pentapetalae</taxon>
        <taxon>asterids</taxon>
        <taxon>Ericales</taxon>
        <taxon>Theaceae</taxon>
        <taxon>Camellia</taxon>
    </lineage>
</organism>
<reference evidence="2" key="1">
    <citation type="journal article" date="2020" name="Nat. Commun.">
        <title>Genome assembly of wild tea tree DASZ reveals pedigree and selection history of tea varieties.</title>
        <authorList>
            <person name="Zhang W."/>
            <person name="Zhang Y."/>
            <person name="Qiu H."/>
            <person name="Guo Y."/>
            <person name="Wan H."/>
            <person name="Zhang X."/>
            <person name="Scossa F."/>
            <person name="Alseekh S."/>
            <person name="Zhang Q."/>
            <person name="Wang P."/>
            <person name="Xu L."/>
            <person name="Schmidt M.H."/>
            <person name="Jia X."/>
            <person name="Li D."/>
            <person name="Zhu A."/>
            <person name="Guo F."/>
            <person name="Chen W."/>
            <person name="Ni D."/>
            <person name="Usadel B."/>
            <person name="Fernie A.R."/>
            <person name="Wen W."/>
        </authorList>
    </citation>
    <scope>NUCLEOTIDE SEQUENCE [LARGE SCALE GENOMIC DNA]</scope>
    <source>
        <strain evidence="2">cv. G240</strain>
    </source>
</reference>
<keyword evidence="2" id="KW-1185">Reference proteome</keyword>